<feature type="signal peptide" evidence="4">
    <location>
        <begin position="1"/>
        <end position="24"/>
    </location>
</feature>
<dbReference type="RefSeq" id="WP_311691783.1">
    <property type="nucleotide sequence ID" value="NZ_JAVRHL010000003.1"/>
</dbReference>
<organism evidence="5 6">
    <name type="scientific">Tropicimonas omnivorans</name>
    <dbReference type="NCBI Taxonomy" id="3075590"/>
    <lineage>
        <taxon>Bacteria</taxon>
        <taxon>Pseudomonadati</taxon>
        <taxon>Pseudomonadota</taxon>
        <taxon>Alphaproteobacteria</taxon>
        <taxon>Rhodobacterales</taxon>
        <taxon>Roseobacteraceae</taxon>
        <taxon>Tropicimonas</taxon>
    </lineage>
</organism>
<evidence type="ECO:0000256" key="2">
    <source>
        <dbReference type="ARBA" id="ARBA00022448"/>
    </source>
</evidence>
<sequence length="433" mass="46552">MKTPILAALSALATIAALPSPSHAQDLIGRNRVGLPDAPKTLTFRLTSYDLYSSDPATKEAFERLFSEFISERPDWKIETQLQTGNIGQEQARLLQQTQGGRGPDCAMIDSSQLALFKETGVLRPMNAVFSDEDVADLFPFVRDAVTNEDGDVLAWWWFTDLRVLYRDTSLIPDAPQTWAEVEAAALAAAEAGREGILINGGRWEGTAFDWLANFWAQGGRLVDESGAPIFAEGENREKFLAAIRYYDGLVDSGAAPARITSITDYDAFTAAAAASSAAMFVGGNWQYGQLRTTLPTDRFANWEVSELPGPTADQRATGTGGWSIAALSDDPEKAALCGEIAKEIYAGPGNAAQGLLPTSASIYTEYDAYDGPEFELFAEALENGVARPGAAVYPEISNQIQILLGNVLSGTQEPEEALDAAATAVEAAYARQ</sequence>
<dbReference type="Proteomes" id="UP001265259">
    <property type="component" value="Unassembled WGS sequence"/>
</dbReference>
<dbReference type="PANTHER" id="PTHR30061">
    <property type="entry name" value="MALTOSE-BINDING PERIPLASMIC PROTEIN"/>
    <property type="match status" value="1"/>
</dbReference>
<name>A0ABU3DIF0_9RHOB</name>
<dbReference type="PANTHER" id="PTHR30061:SF50">
    <property type="entry name" value="MALTOSE_MALTODEXTRIN-BINDING PERIPLASMIC PROTEIN"/>
    <property type="match status" value="1"/>
</dbReference>
<keyword evidence="6" id="KW-1185">Reference proteome</keyword>
<evidence type="ECO:0000256" key="1">
    <source>
        <dbReference type="ARBA" id="ARBA00008520"/>
    </source>
</evidence>
<keyword evidence="2" id="KW-0813">Transport</keyword>
<comment type="similarity">
    <text evidence="1">Belongs to the bacterial solute-binding protein 1 family.</text>
</comment>
<dbReference type="Pfam" id="PF01547">
    <property type="entry name" value="SBP_bac_1"/>
    <property type="match status" value="1"/>
</dbReference>
<evidence type="ECO:0000313" key="6">
    <source>
        <dbReference type="Proteomes" id="UP001265259"/>
    </source>
</evidence>
<accession>A0ABU3DIF0</accession>
<gene>
    <name evidence="5" type="ORF">RM543_11625</name>
</gene>
<keyword evidence="3 4" id="KW-0732">Signal</keyword>
<dbReference type="EMBL" id="JAVRHL010000003">
    <property type="protein sequence ID" value="MDT0683338.1"/>
    <property type="molecule type" value="Genomic_DNA"/>
</dbReference>
<reference evidence="5 6" key="1">
    <citation type="submission" date="2023-09" db="EMBL/GenBank/DDBJ databases">
        <authorList>
            <person name="Rey-Velasco X."/>
        </authorList>
    </citation>
    <scope>NUCLEOTIDE SEQUENCE [LARGE SCALE GENOMIC DNA]</scope>
    <source>
        <strain evidence="5 6">F158</strain>
    </source>
</reference>
<evidence type="ECO:0000256" key="4">
    <source>
        <dbReference type="SAM" id="SignalP"/>
    </source>
</evidence>
<evidence type="ECO:0000256" key="3">
    <source>
        <dbReference type="ARBA" id="ARBA00022729"/>
    </source>
</evidence>
<proteinExistence type="inferred from homology"/>
<evidence type="ECO:0000313" key="5">
    <source>
        <dbReference type="EMBL" id="MDT0683338.1"/>
    </source>
</evidence>
<dbReference type="InterPro" id="IPR006059">
    <property type="entry name" value="SBP"/>
</dbReference>
<feature type="chain" id="PRO_5045294712" evidence="4">
    <location>
        <begin position="25"/>
        <end position="433"/>
    </location>
</feature>
<comment type="caution">
    <text evidence="5">The sequence shown here is derived from an EMBL/GenBank/DDBJ whole genome shotgun (WGS) entry which is preliminary data.</text>
</comment>
<protein>
    <submittedName>
        <fullName evidence="5">Extracellular solute-binding protein</fullName>
    </submittedName>
</protein>
<dbReference type="Gene3D" id="3.40.190.10">
    <property type="entry name" value="Periplasmic binding protein-like II"/>
    <property type="match status" value="2"/>
</dbReference>
<dbReference type="SUPFAM" id="SSF53850">
    <property type="entry name" value="Periplasmic binding protein-like II"/>
    <property type="match status" value="1"/>
</dbReference>